<dbReference type="InterPro" id="IPR027417">
    <property type="entry name" value="P-loop_NTPase"/>
</dbReference>
<keyword evidence="2" id="KW-0067">ATP-binding</keyword>
<evidence type="ECO:0000259" key="4">
    <source>
        <dbReference type="PROSITE" id="PS51194"/>
    </source>
</evidence>
<proteinExistence type="predicted"/>
<dbReference type="PANTHER" id="PTHR47957">
    <property type="entry name" value="ATP-DEPENDENT HELICASE HRQ1"/>
    <property type="match status" value="1"/>
</dbReference>
<dbReference type="PANTHER" id="PTHR47957:SF3">
    <property type="entry name" value="ATP-DEPENDENT HELICASE HRQ1"/>
    <property type="match status" value="1"/>
</dbReference>
<gene>
    <name evidence="5" type="ORF">HIO71_14855</name>
</gene>
<organism evidence="5 6">
    <name type="scientific">Chryseobacterium aquaticum</name>
    <dbReference type="NCBI Taxonomy" id="452084"/>
    <lineage>
        <taxon>Bacteria</taxon>
        <taxon>Pseudomonadati</taxon>
        <taxon>Bacteroidota</taxon>
        <taxon>Flavobacteriia</taxon>
        <taxon>Flavobacteriales</taxon>
        <taxon>Weeksellaceae</taxon>
        <taxon>Chryseobacterium group</taxon>
        <taxon>Chryseobacterium</taxon>
    </lineage>
</organism>
<sequence length="1711" mass="197230">MRENLFNVWTDLREAYQKYIDTSLFFSNKKIEDERNLLFSIDDTITKHPIIEFTPKYNEYDTILNICHELKIDASFADFAEQGLFPNYNGIKSKLYSHQFESLKTAVVDRKNLIVTTGTGSGKTECFLFPLLYDILEEKIKNKNSNHHSSNAIRGLILYPLNALAEDQMRRLRRSLSTTEVISWFDRNLDKDYITFARYTGSTPTSGDRTNSKTIEKNKKNLKELDKEWNSLKELMAEDENISSDYLLDIPNRDKPEIELCDRWSIQDSPPDIFITNYSMLNIILMRKDEENIFNETKKWLQQSEENVFHLVVDELHSYRGTSGTEVAYLLRLLLNRLGLSPNSKQIQFLCSSASMQDTPRVKKFISGFFGIAENEVDDRFTIVKDGKKDFNEEILPEIIAKDFHELQNMNVDSLNIIFEKYKLLKRLRFILKIPTEADKIAQKLFPNDNLQDSLFALENILESLTILKDGKNNTLQPIRAHLFFRNIDGLWACSNPNCSEVSTEFKFLDRNIGKLYKRPQSKCACGSVILELLNCRQCGEIFLNSWLNKTDIEIDKKYKLLQDSSIEKDNFVNRVIYNNVHNKIKEDDINQIENWKLGKIYYDKSEWDYSRLDSNALVFKADSTYKGKYPNTCVCCGANVRQDKVDENSLTPIHRHYTGVQKINQLMADSLMRGLVKKNPDDAKLVLFSDSRQSAAKLSAGIELDHYKDLVRSLLLKKIGDDTSIYDLLYEYLNGAIDKEDKKNLRKISREYSNIGKIFDRISDYLDDETNIEQEKKIKNEISIEQKSGTSIATLVEKLAYELLQKGVNPGGPKDSLTRTSNEIPWYNEADFSVSFFKEFVDKSLFANIKKSLGDEIIISLLSGNRRSFESLNIGFVKPVFKSNPKYSDEFIINCIKLLGEAYRIETSTSSSNFTSLPQKVWKYARACLKFNGYKNPFKSDFLELLKDNKLNRLDNFVLTGQNLNFVLNNESRVTFRCTTCNNIQLINFENVCTNCCNNTLIKAESFEIKNILDRNYYLHLVSDIDYDYRRLHCEELSGQTDSNEGRRRQRLFQGRFLKSENKLVEEIDLLSVTTTMEAGVDIGSLTAVMMGNVPPQRFNYQQRVGRAGRRGSPISIALTIAKGNSHDQTHYNESHRMVSSTPSDPYLEMSREQILLRFINKEVLHRAFKELDVRSSNVHGNFGKDWDWKNNNTKITEYISKNENSILEVITFFIEGSKIPYTSKEIYENFIKTLPEKIDDICSNEIDFPQEDLSEKLANAGVLPMFGFPTQVRSLYEKKPHKLPAENVVSRNLSLSISEFAPGSEIVKDKRILKSVGIVSYKTKFNSVVEDDLSHSIRIGVSRCIDCKTIYSEKPINGKCIQCKNVLEDLKVISPKGYCVDETVPFKDFDGRFEFNSRAGDVCLDPNSNLNCKESINNILISSNIIPDEGIVHQINDNNGDLFKLGNIRNTQRWVVKDLLADIKTQIDNEDNYALLATQKTGVLALQLIEIPSDFDLNPKDIYQKAIFLSWGYLVRKSICDELDIENSEFNLGYRISPDTNSHEIFIVETADNGAGYTNYLNGKSDPEISQKVFINNLLPDGTIFNSLLKESHSNDCFTSCYDCLREYYNQNHHFMLNWRFALDLAQLSNSNLVNLNYSQNYWHHFFDDYLGKLIANKYSSRLVKRNNLYSIESAEGKSTLIIHPFWSEMYVESLLGTNYNETIHLMDI</sequence>
<evidence type="ECO:0000313" key="5">
    <source>
        <dbReference type="EMBL" id="NMR35465.1"/>
    </source>
</evidence>
<dbReference type="PROSITE" id="PS51194">
    <property type="entry name" value="HELICASE_CTER"/>
    <property type="match status" value="1"/>
</dbReference>
<dbReference type="GO" id="GO:0003676">
    <property type="term" value="F:nucleic acid binding"/>
    <property type="evidence" value="ECO:0007669"/>
    <property type="project" value="InterPro"/>
</dbReference>
<keyword evidence="1" id="KW-0547">Nucleotide-binding</keyword>
<dbReference type="Pfam" id="PF00270">
    <property type="entry name" value="DEAD"/>
    <property type="match status" value="1"/>
</dbReference>
<dbReference type="GO" id="GO:0005524">
    <property type="term" value="F:ATP binding"/>
    <property type="evidence" value="ECO:0007669"/>
    <property type="project" value="UniProtKB-KW"/>
</dbReference>
<reference evidence="5 6" key="1">
    <citation type="submission" date="2020-04" db="EMBL/GenBank/DDBJ databases">
        <title>Genome analysis and antimicrobial resistance characteristics of Chryseobacterium aquaticum isolated from farmed salmonids.</title>
        <authorList>
            <person name="Saticioglu I.B."/>
            <person name="Duman M."/>
            <person name="Altun S."/>
        </authorList>
    </citation>
    <scope>NUCLEOTIDE SEQUENCE [LARGE SCALE GENOMIC DNA]</scope>
    <source>
        <strain evidence="5 6">C-174</strain>
    </source>
</reference>
<dbReference type="Proteomes" id="UP000548067">
    <property type="component" value="Unassembled WGS sequence"/>
</dbReference>
<comment type="caution">
    <text evidence="5">The sequence shown here is derived from an EMBL/GenBank/DDBJ whole genome shotgun (WGS) entry which is preliminary data.</text>
</comment>
<name>A0A848N938_9FLAO</name>
<feature type="domain" description="Helicase ATP-binding" evidence="3">
    <location>
        <begin position="104"/>
        <end position="374"/>
    </location>
</feature>
<dbReference type="InterPro" id="IPR011545">
    <property type="entry name" value="DEAD/DEAH_box_helicase_dom"/>
</dbReference>
<dbReference type="SMART" id="SM00490">
    <property type="entry name" value="HELICc"/>
    <property type="match status" value="1"/>
</dbReference>
<dbReference type="Gene3D" id="3.40.50.300">
    <property type="entry name" value="P-loop containing nucleotide triphosphate hydrolases"/>
    <property type="match status" value="2"/>
</dbReference>
<keyword evidence="5" id="KW-0378">Hydrolase</keyword>
<dbReference type="EMBL" id="JABCJF010000008">
    <property type="protein sequence ID" value="NMR35465.1"/>
    <property type="molecule type" value="Genomic_DNA"/>
</dbReference>
<evidence type="ECO:0000259" key="3">
    <source>
        <dbReference type="PROSITE" id="PS51192"/>
    </source>
</evidence>
<dbReference type="PROSITE" id="PS51192">
    <property type="entry name" value="HELICASE_ATP_BIND_1"/>
    <property type="match status" value="1"/>
</dbReference>
<dbReference type="GO" id="GO:0043138">
    <property type="term" value="F:3'-5' DNA helicase activity"/>
    <property type="evidence" value="ECO:0007669"/>
    <property type="project" value="TreeGrafter"/>
</dbReference>
<dbReference type="RefSeq" id="WP_169322033.1">
    <property type="nucleotide sequence ID" value="NZ_JABCJF010000008.1"/>
</dbReference>
<protein>
    <submittedName>
        <fullName evidence="5">DEAD/DEAH box helicase</fullName>
    </submittedName>
</protein>
<accession>A0A848N938</accession>
<dbReference type="SUPFAM" id="SSF52540">
    <property type="entry name" value="P-loop containing nucleoside triphosphate hydrolases"/>
    <property type="match status" value="2"/>
</dbReference>
<keyword evidence="5" id="KW-0347">Helicase</keyword>
<evidence type="ECO:0000256" key="2">
    <source>
        <dbReference type="ARBA" id="ARBA00022840"/>
    </source>
</evidence>
<evidence type="ECO:0000256" key="1">
    <source>
        <dbReference type="ARBA" id="ARBA00022741"/>
    </source>
</evidence>
<dbReference type="InterPro" id="IPR001650">
    <property type="entry name" value="Helicase_C-like"/>
</dbReference>
<evidence type="ECO:0000313" key="6">
    <source>
        <dbReference type="Proteomes" id="UP000548067"/>
    </source>
</evidence>
<feature type="domain" description="Helicase C-terminal" evidence="4">
    <location>
        <begin position="989"/>
        <end position="1174"/>
    </location>
</feature>
<dbReference type="InterPro" id="IPR014001">
    <property type="entry name" value="Helicase_ATP-bd"/>
</dbReference>
<dbReference type="GO" id="GO:0006289">
    <property type="term" value="P:nucleotide-excision repair"/>
    <property type="evidence" value="ECO:0007669"/>
    <property type="project" value="TreeGrafter"/>
</dbReference>
<dbReference type="Pfam" id="PF00271">
    <property type="entry name" value="Helicase_C"/>
    <property type="match status" value="1"/>
</dbReference>
<dbReference type="GO" id="GO:0036297">
    <property type="term" value="P:interstrand cross-link repair"/>
    <property type="evidence" value="ECO:0007669"/>
    <property type="project" value="TreeGrafter"/>
</dbReference>
<dbReference type="SMART" id="SM00487">
    <property type="entry name" value="DEXDc"/>
    <property type="match status" value="1"/>
</dbReference>